<sequence length="490" mass="55835">MARGQVGQEIEKRLCEGAIPLRLTLDPTDSVELMATPTLPKPFQSYYILGPRASYFPFLYKQIKEEWLFPILMQEYIGTGRFKDGNLRETNWEQEFKIRENEIWLEYNGAPLKWHYPIGLLYDIEVLGLGRSKKKEGKEGVIDKAIKEYRETDPIRESEKSGIEGNKRVPWDLVLHLRKFPSDKLIKSPSTILLKDIYMSMLKEADYVRNGSSKRVMDMSKSDQIGFLVGIEKMKVSAFQTVRRLQGDSGIDWAVVASASQDNKTGLSMSGFGADKLPETVPKAVPIRCYVIRESKGKGYTDDDGFLVLQAPISVFVSQEEQKSKLKAFGLEPQTLKLEWTTTRRAVFSILEENGLLDQNEEEMGKSWVCLTQGIRVPWEAPILWASDNLGYADNFLHLHSCKENSINKEQEYMALVRLLVNVPTWTIHHNPETRKLPEDAPDLSEYRNPPGQNHPLRRSENKERTQPEGNSSTTTLLTSTPESSLQVSS</sequence>
<feature type="domain" description="Autophagy protein ATG5 alpha-helical bundle region" evidence="8">
    <location>
        <begin position="194"/>
        <end position="243"/>
    </location>
</feature>
<dbReference type="Proteomes" id="UP000245699">
    <property type="component" value="Unassembled WGS sequence"/>
</dbReference>
<evidence type="ECO:0000313" key="11">
    <source>
        <dbReference type="Proteomes" id="UP000245699"/>
    </source>
</evidence>
<evidence type="ECO:0000256" key="4">
    <source>
        <dbReference type="ARBA" id="ARBA00023006"/>
    </source>
</evidence>
<dbReference type="Pfam" id="PF20637">
    <property type="entry name" value="ATG5_HBR"/>
    <property type="match status" value="1"/>
</dbReference>
<dbReference type="InterPro" id="IPR042527">
    <property type="entry name" value="Atg5_UblA_dom_sf"/>
</dbReference>
<reference evidence="10 11" key="1">
    <citation type="journal article" date="2018" name="MBio">
        <title>Comparative Genomics Reveals the Core Gene Toolbox for the Fungus-Insect Symbiosis.</title>
        <authorList>
            <person name="Wang Y."/>
            <person name="Stata M."/>
            <person name="Wang W."/>
            <person name="Stajich J.E."/>
            <person name="White M.M."/>
            <person name="Moncalvo J.M."/>
        </authorList>
    </citation>
    <scope>NUCLEOTIDE SEQUENCE [LARGE SCALE GENOMIC DNA]</scope>
    <source>
        <strain evidence="10 11">AUS-77-4</strain>
    </source>
</reference>
<dbReference type="OrthoDB" id="272162at2759"/>
<comment type="subcellular location">
    <subcellularLocation>
        <location evidence="5">Preautophagosomal structure membrane</location>
        <topology evidence="5">Peripheral membrane protein</topology>
    </subcellularLocation>
</comment>
<organism evidence="10 11">
    <name type="scientific">Furculomyces boomerangus</name>
    <dbReference type="NCBI Taxonomy" id="61424"/>
    <lineage>
        <taxon>Eukaryota</taxon>
        <taxon>Fungi</taxon>
        <taxon>Fungi incertae sedis</taxon>
        <taxon>Zoopagomycota</taxon>
        <taxon>Kickxellomycotina</taxon>
        <taxon>Harpellomycetes</taxon>
        <taxon>Harpellales</taxon>
        <taxon>Harpellaceae</taxon>
        <taxon>Furculomyces</taxon>
    </lineage>
</organism>
<dbReference type="GO" id="GO:0061908">
    <property type="term" value="C:phagophore"/>
    <property type="evidence" value="ECO:0007669"/>
    <property type="project" value="TreeGrafter"/>
</dbReference>
<dbReference type="Pfam" id="PF20638">
    <property type="entry name" value="ATG5_UblA"/>
    <property type="match status" value="1"/>
</dbReference>
<dbReference type="GO" id="GO:0034274">
    <property type="term" value="C:Atg12-Atg5-Atg16 complex"/>
    <property type="evidence" value="ECO:0007669"/>
    <property type="project" value="TreeGrafter"/>
</dbReference>
<dbReference type="Gene3D" id="1.10.246.190">
    <property type="entry name" value="Autophagy protein Apg5, helix rich domain"/>
    <property type="match status" value="1"/>
</dbReference>
<evidence type="ECO:0000256" key="5">
    <source>
        <dbReference type="RuleBase" id="RU361202"/>
    </source>
</evidence>
<keyword evidence="5" id="KW-0813">Transport</keyword>
<dbReference type="GO" id="GO:0044233">
    <property type="term" value="C:mitochondria-associated endoplasmic reticulum membrane contact site"/>
    <property type="evidence" value="ECO:0007669"/>
    <property type="project" value="TreeGrafter"/>
</dbReference>
<name>A0A2T9YAW9_9FUNG</name>
<dbReference type="GO" id="GO:0034727">
    <property type="term" value="P:piecemeal microautophagy of the nucleus"/>
    <property type="evidence" value="ECO:0007669"/>
    <property type="project" value="TreeGrafter"/>
</dbReference>
<feature type="compositionally biased region" description="Basic and acidic residues" evidence="6">
    <location>
        <begin position="458"/>
        <end position="467"/>
    </location>
</feature>
<evidence type="ECO:0000256" key="6">
    <source>
        <dbReference type="SAM" id="MobiDB-lite"/>
    </source>
</evidence>
<dbReference type="Pfam" id="PF04106">
    <property type="entry name" value="ATG5_UblB"/>
    <property type="match status" value="1"/>
</dbReference>
<accession>A0A2T9YAW9</accession>
<dbReference type="GO" id="GO:0034045">
    <property type="term" value="C:phagophore assembly site membrane"/>
    <property type="evidence" value="ECO:0007669"/>
    <property type="project" value="UniProtKB-SubCell"/>
</dbReference>
<dbReference type="PANTHER" id="PTHR13040:SF2">
    <property type="entry name" value="AUTOPHAGY PROTEIN 5"/>
    <property type="match status" value="1"/>
</dbReference>
<dbReference type="InterPro" id="IPR007239">
    <property type="entry name" value="Atg5"/>
</dbReference>
<dbReference type="GO" id="GO:0006995">
    <property type="term" value="P:cellular response to nitrogen starvation"/>
    <property type="evidence" value="ECO:0007669"/>
    <property type="project" value="TreeGrafter"/>
</dbReference>
<keyword evidence="2 5" id="KW-1017">Isopeptide bond</keyword>
<dbReference type="InterPro" id="IPR048939">
    <property type="entry name" value="ATG5_UblA"/>
</dbReference>
<keyword evidence="3 5" id="KW-0832">Ubl conjugation</keyword>
<evidence type="ECO:0000256" key="3">
    <source>
        <dbReference type="ARBA" id="ARBA00022843"/>
    </source>
</evidence>
<evidence type="ECO:0000259" key="9">
    <source>
        <dbReference type="Pfam" id="PF20638"/>
    </source>
</evidence>
<comment type="function">
    <text evidence="5">Involved in cytoplasm to vacuole transport (Cvt) and autophagic vesicle formation.</text>
</comment>
<evidence type="ECO:0000256" key="2">
    <source>
        <dbReference type="ARBA" id="ARBA00022499"/>
    </source>
</evidence>
<feature type="domain" description="Autophagy protein ATG5 UblB" evidence="7">
    <location>
        <begin position="285"/>
        <end position="399"/>
    </location>
</feature>
<dbReference type="InterPro" id="IPR042526">
    <property type="entry name" value="Atg5_HR"/>
</dbReference>
<dbReference type="EMBL" id="MBFT01000544">
    <property type="protein sequence ID" value="PVU89434.1"/>
    <property type="molecule type" value="Genomic_DNA"/>
</dbReference>
<feature type="region of interest" description="Disordered" evidence="6">
    <location>
        <begin position="431"/>
        <end position="490"/>
    </location>
</feature>
<comment type="similarity">
    <text evidence="1 5">Belongs to the ATG5 family.</text>
</comment>
<dbReference type="GO" id="GO:0019776">
    <property type="term" value="F:Atg8-family ligase activity"/>
    <property type="evidence" value="ECO:0007669"/>
    <property type="project" value="TreeGrafter"/>
</dbReference>
<dbReference type="PANTHER" id="PTHR13040">
    <property type="entry name" value="AUTOPHAGY PROTEIN 5"/>
    <property type="match status" value="1"/>
</dbReference>
<comment type="subunit">
    <text evidence="5">Conjugated with ATG12.</text>
</comment>
<protein>
    <recommendedName>
        <fullName evidence="5">Autophagy protein 5</fullName>
    </recommendedName>
</protein>
<feature type="domain" description="Autophagy protein ATG5 UblA" evidence="9">
    <location>
        <begin position="94"/>
        <end position="164"/>
    </location>
</feature>
<keyword evidence="5" id="KW-0472">Membrane</keyword>
<proteinExistence type="inferred from homology"/>
<evidence type="ECO:0000256" key="1">
    <source>
        <dbReference type="ARBA" id="ARBA00006910"/>
    </source>
</evidence>
<feature type="compositionally biased region" description="Low complexity" evidence="6">
    <location>
        <begin position="472"/>
        <end position="490"/>
    </location>
</feature>
<dbReference type="Gene3D" id="3.10.20.620">
    <property type="match status" value="1"/>
</dbReference>
<keyword evidence="11" id="KW-1185">Reference proteome</keyword>
<dbReference type="GO" id="GO:0005776">
    <property type="term" value="C:autophagosome"/>
    <property type="evidence" value="ECO:0007669"/>
    <property type="project" value="TreeGrafter"/>
</dbReference>
<dbReference type="Gene3D" id="3.10.20.90">
    <property type="entry name" value="Phosphatidylinositol 3-kinase Catalytic Subunit, Chain A, domain 1"/>
    <property type="match status" value="1"/>
</dbReference>
<dbReference type="InterPro" id="IPR048940">
    <property type="entry name" value="ATG5_HBR"/>
</dbReference>
<dbReference type="STRING" id="61424.A0A2T9YAW9"/>
<comment type="caution">
    <text evidence="10">The sequence shown here is derived from an EMBL/GenBank/DDBJ whole genome shotgun (WGS) entry which is preliminary data.</text>
</comment>
<dbReference type="InterPro" id="IPR048318">
    <property type="entry name" value="ATG5_UblB"/>
</dbReference>
<evidence type="ECO:0000313" key="10">
    <source>
        <dbReference type="EMBL" id="PVU89434.1"/>
    </source>
</evidence>
<keyword evidence="4 5" id="KW-0072">Autophagy</keyword>
<gene>
    <name evidence="10" type="ORF">BB559_005104</name>
</gene>
<dbReference type="GO" id="GO:0000422">
    <property type="term" value="P:autophagy of mitochondrion"/>
    <property type="evidence" value="ECO:0007669"/>
    <property type="project" value="TreeGrafter"/>
</dbReference>
<evidence type="ECO:0000259" key="7">
    <source>
        <dbReference type="Pfam" id="PF04106"/>
    </source>
</evidence>
<dbReference type="AlphaFoldDB" id="A0A2T9YAW9"/>
<evidence type="ECO:0000259" key="8">
    <source>
        <dbReference type="Pfam" id="PF20637"/>
    </source>
</evidence>